<name>A0A9W6Q571_9ACTN</name>
<accession>A0A9W6Q571</accession>
<dbReference type="InterPro" id="IPR005509">
    <property type="entry name" value="AfsA_hotdog_dom"/>
</dbReference>
<dbReference type="EMBL" id="BSSA01000001">
    <property type="protein sequence ID" value="GLW68382.1"/>
    <property type="molecule type" value="Genomic_DNA"/>
</dbReference>
<feature type="domain" description="A-factor biosynthesis hotdog" evidence="1">
    <location>
        <begin position="92"/>
        <end position="220"/>
    </location>
</feature>
<dbReference type="RefSeq" id="WP_285733309.1">
    <property type="nucleotide sequence ID" value="NZ_BSSA01000001.1"/>
</dbReference>
<evidence type="ECO:0000313" key="3">
    <source>
        <dbReference type="Proteomes" id="UP001165041"/>
    </source>
</evidence>
<comment type="caution">
    <text evidence="2">The sequence shown here is derived from an EMBL/GenBank/DDBJ whole genome shotgun (WGS) entry which is preliminary data.</text>
</comment>
<evidence type="ECO:0000259" key="1">
    <source>
        <dbReference type="Pfam" id="PF03756"/>
    </source>
</evidence>
<dbReference type="AlphaFoldDB" id="A0A9W6Q571"/>
<organism evidence="2 3">
    <name type="scientific">Kitasatospora phosalacinea</name>
    <dbReference type="NCBI Taxonomy" id="2065"/>
    <lineage>
        <taxon>Bacteria</taxon>
        <taxon>Bacillati</taxon>
        <taxon>Actinomycetota</taxon>
        <taxon>Actinomycetes</taxon>
        <taxon>Kitasatosporales</taxon>
        <taxon>Streptomycetaceae</taxon>
        <taxon>Kitasatospora</taxon>
    </lineage>
</organism>
<reference evidence="2" key="1">
    <citation type="submission" date="2023-02" db="EMBL/GenBank/DDBJ databases">
        <title>Kitasatospora phosalacinea NBRC 14627.</title>
        <authorList>
            <person name="Ichikawa N."/>
            <person name="Sato H."/>
            <person name="Tonouchi N."/>
        </authorList>
    </citation>
    <scope>NUCLEOTIDE SEQUENCE</scope>
    <source>
        <strain evidence="2">NBRC 14627</strain>
    </source>
</reference>
<dbReference type="Proteomes" id="UP001165041">
    <property type="component" value="Unassembled WGS sequence"/>
</dbReference>
<dbReference type="Pfam" id="PF03756">
    <property type="entry name" value="AfsA"/>
    <property type="match status" value="1"/>
</dbReference>
<evidence type="ECO:0000313" key="2">
    <source>
        <dbReference type="EMBL" id="GLW68382.1"/>
    </source>
</evidence>
<gene>
    <name evidence="2" type="ORF">Kpho02_06810</name>
</gene>
<protein>
    <submittedName>
        <fullName evidence="2">A-factor biosynthesis protein AfsA</fullName>
    </submittedName>
</protein>
<proteinExistence type="predicted"/>
<sequence length="256" mass="27838">MNDGPDSRTLVLVGDRFAPFAAHGGVTTVGAFLAAVRAGRYDGPGGPVVVRVGQGVDERDLALVHSAAGRSASGRVQVEPHPGGVLPQVREVHKRVSQNVLVADVRQVAEHVFRAALRLHNDNELLLDHQGSRHVQGMVAVEAARQLFLTVSERYYAVHRPELRYSYLLTQLSTRFESPLFPVDATVEAVVLRADLADPQRLSFGHRIEVLQAGRVTSSTLLEAVALPEGRSDAREDRLTDRVLAGAFGAEREPVR</sequence>